<feature type="transmembrane region" description="Helical" evidence="1">
    <location>
        <begin position="12"/>
        <end position="33"/>
    </location>
</feature>
<dbReference type="EMBL" id="LDJI01000004">
    <property type="protein sequence ID" value="KRG66040.1"/>
    <property type="molecule type" value="Genomic_DNA"/>
</dbReference>
<dbReference type="AlphaFoldDB" id="A0A0R0CMG5"/>
<evidence type="ECO:0000313" key="3">
    <source>
        <dbReference type="EMBL" id="KRG66040.1"/>
    </source>
</evidence>
<sequence length="400" mass="45540">MQRRHDLDWLRVIAFGLLVIYHVGMYYVSWGWHVKSPYAGEGPEPFMLLTSPWRMSLLFLISGVATAYLLRKLPNGFLRQRSRQLLLPLLFGMLIIVPPQAYLQVVEQLPGGYGESYLAFYAKYLSAYRGFCGEDGDCLLLPTWNHLWFLPYLWSYTLLAWALWRLLPTAAFERLRHWASLGLGGWRALLVPVAILALARMLLVERFEQTHALIDDWYSHAEYATVFFIGFLAAFDSRFWESLQRLRWIALGLAAGSYALIVHLWCFAGYTDAQPLPDALRYSLRIVWALDQWCAIAALLGFAYRWRHADCAALRYLTVAVFPLYILHQTVIVVLAHSLKPARIAPAAEALLLVISTFALCLGAYELIRRSSLLRPWFGLKRAPAAGDVTEAPTALRGDA</sequence>
<dbReference type="OrthoDB" id="9809782at2"/>
<keyword evidence="1" id="KW-1133">Transmembrane helix</keyword>
<keyword evidence="1" id="KW-0472">Membrane</keyword>
<feature type="transmembrane region" description="Helical" evidence="1">
    <location>
        <begin position="85"/>
        <end position="103"/>
    </location>
</feature>
<feature type="transmembrane region" description="Helical" evidence="1">
    <location>
        <begin position="248"/>
        <end position="270"/>
    </location>
</feature>
<dbReference type="InterPro" id="IPR002656">
    <property type="entry name" value="Acyl_transf_3_dom"/>
</dbReference>
<evidence type="ECO:0000256" key="1">
    <source>
        <dbReference type="SAM" id="Phobius"/>
    </source>
</evidence>
<keyword evidence="4" id="KW-1185">Reference proteome</keyword>
<dbReference type="PANTHER" id="PTHR36927">
    <property type="entry name" value="BLR4337 PROTEIN"/>
    <property type="match status" value="1"/>
</dbReference>
<gene>
    <name evidence="3" type="ORF">ABB26_02170</name>
</gene>
<dbReference type="STRING" id="405444.ABB26_02170"/>
<protein>
    <recommendedName>
        <fullName evidence="2">Acyltransferase 3 domain-containing protein</fullName>
    </recommendedName>
</protein>
<feature type="transmembrane region" description="Helical" evidence="1">
    <location>
        <begin position="316"/>
        <end position="338"/>
    </location>
</feature>
<evidence type="ECO:0000313" key="4">
    <source>
        <dbReference type="Proteomes" id="UP000050864"/>
    </source>
</evidence>
<name>A0A0R0CMG5_9GAMM</name>
<dbReference type="PANTHER" id="PTHR36927:SF3">
    <property type="entry name" value="GLUCANS BIOSYNTHESIS PROTEIN C"/>
    <property type="match status" value="1"/>
</dbReference>
<feature type="transmembrane region" description="Helical" evidence="1">
    <location>
        <begin position="282"/>
        <end position="304"/>
    </location>
</feature>
<dbReference type="InterPro" id="IPR050623">
    <property type="entry name" value="Glucan_succinyl_AcylTrfase"/>
</dbReference>
<organism evidence="3 4">
    <name type="scientific">Stenotrophomonas humi</name>
    <dbReference type="NCBI Taxonomy" id="405444"/>
    <lineage>
        <taxon>Bacteria</taxon>
        <taxon>Pseudomonadati</taxon>
        <taxon>Pseudomonadota</taxon>
        <taxon>Gammaproteobacteria</taxon>
        <taxon>Lysobacterales</taxon>
        <taxon>Lysobacteraceae</taxon>
        <taxon>Stenotrophomonas</taxon>
    </lineage>
</organism>
<reference evidence="3 4" key="1">
    <citation type="submission" date="2015-05" db="EMBL/GenBank/DDBJ databases">
        <title>Genome sequencing and analysis of members of genus Stenotrophomonas.</title>
        <authorList>
            <person name="Patil P.P."/>
            <person name="Midha S."/>
            <person name="Patil P.B."/>
        </authorList>
    </citation>
    <scope>NUCLEOTIDE SEQUENCE [LARGE SCALE GENOMIC DNA]</scope>
    <source>
        <strain evidence="3 4">DSM 18929</strain>
    </source>
</reference>
<dbReference type="Proteomes" id="UP000050864">
    <property type="component" value="Unassembled WGS sequence"/>
</dbReference>
<feature type="transmembrane region" description="Helical" evidence="1">
    <location>
        <begin position="223"/>
        <end position="241"/>
    </location>
</feature>
<dbReference type="Pfam" id="PF01757">
    <property type="entry name" value="Acyl_transf_3"/>
    <property type="match status" value="1"/>
</dbReference>
<feature type="domain" description="Acyltransferase 3" evidence="2">
    <location>
        <begin position="5"/>
        <end position="365"/>
    </location>
</feature>
<accession>A0A0R0CMG5</accession>
<feature type="transmembrane region" description="Helical" evidence="1">
    <location>
        <begin position="350"/>
        <end position="368"/>
    </location>
</feature>
<dbReference type="RefSeq" id="WP_083490634.1">
    <property type="nucleotide sequence ID" value="NZ_LDJI01000004.1"/>
</dbReference>
<feature type="transmembrane region" description="Helical" evidence="1">
    <location>
        <begin position="149"/>
        <end position="167"/>
    </location>
</feature>
<dbReference type="GO" id="GO:0016747">
    <property type="term" value="F:acyltransferase activity, transferring groups other than amino-acyl groups"/>
    <property type="evidence" value="ECO:0007669"/>
    <property type="project" value="InterPro"/>
</dbReference>
<feature type="transmembrane region" description="Helical" evidence="1">
    <location>
        <begin position="179"/>
        <end position="203"/>
    </location>
</feature>
<dbReference type="PATRIC" id="fig|405444.3.peg.2844"/>
<feature type="transmembrane region" description="Helical" evidence="1">
    <location>
        <begin position="53"/>
        <end position="73"/>
    </location>
</feature>
<proteinExistence type="predicted"/>
<evidence type="ECO:0000259" key="2">
    <source>
        <dbReference type="Pfam" id="PF01757"/>
    </source>
</evidence>
<comment type="caution">
    <text evidence="3">The sequence shown here is derived from an EMBL/GenBank/DDBJ whole genome shotgun (WGS) entry which is preliminary data.</text>
</comment>
<keyword evidence="1" id="KW-0812">Transmembrane</keyword>